<evidence type="ECO:0000313" key="2">
    <source>
        <dbReference type="Proteomes" id="UP000027986"/>
    </source>
</evidence>
<dbReference type="SFLD" id="SFLDG01129">
    <property type="entry name" value="C1.5:_HAD__Beta-PGM__Phosphata"/>
    <property type="match status" value="1"/>
</dbReference>
<dbReference type="SFLD" id="SFLDS00003">
    <property type="entry name" value="Haloacid_Dehalogenase"/>
    <property type="match status" value="1"/>
</dbReference>
<reference evidence="1 2" key="1">
    <citation type="submission" date="2014-07" db="EMBL/GenBank/DDBJ databases">
        <title>Genome Sequencing of Dermacoccus nishinomiyaensis.</title>
        <authorList>
            <person name="Hong K.W."/>
            <person name="Chan K.G."/>
        </authorList>
    </citation>
    <scope>NUCLEOTIDE SEQUENCE [LARGE SCALE GENOMIC DNA]</scope>
    <source>
        <strain evidence="1 2">M25</strain>
    </source>
</reference>
<dbReference type="PANTHER" id="PTHR43481">
    <property type="entry name" value="FRUCTOSE-1-PHOSPHATE PHOSPHATASE"/>
    <property type="match status" value="1"/>
</dbReference>
<dbReference type="RefSeq" id="WP_038567218.1">
    <property type="nucleotide sequence ID" value="NZ_CP008889.1"/>
</dbReference>
<dbReference type="InterPro" id="IPR023198">
    <property type="entry name" value="PGP-like_dom2"/>
</dbReference>
<dbReference type="PANTHER" id="PTHR43481:SF4">
    <property type="entry name" value="GLYCEROL-1-PHOSPHATE PHOSPHOHYDROLASE 1-RELATED"/>
    <property type="match status" value="1"/>
</dbReference>
<dbReference type="SUPFAM" id="SSF56784">
    <property type="entry name" value="HAD-like"/>
    <property type="match status" value="1"/>
</dbReference>
<dbReference type="InterPro" id="IPR006439">
    <property type="entry name" value="HAD-SF_hydro_IA"/>
</dbReference>
<dbReference type="OrthoDB" id="9800058at2"/>
<keyword evidence="2" id="KW-1185">Reference proteome</keyword>
<name>A0A075JDC5_9MICO</name>
<proteinExistence type="predicted"/>
<dbReference type="Proteomes" id="UP000027986">
    <property type="component" value="Chromosome"/>
</dbReference>
<gene>
    <name evidence="1" type="ORF">HX89_04270</name>
</gene>
<dbReference type="HOGENOM" id="CLU_045011_13_4_11"/>
<dbReference type="GeneID" id="41840413"/>
<dbReference type="Gene3D" id="1.10.150.240">
    <property type="entry name" value="Putative phosphatase, domain 2"/>
    <property type="match status" value="1"/>
</dbReference>
<dbReference type="InterPro" id="IPR036412">
    <property type="entry name" value="HAD-like_sf"/>
</dbReference>
<sequence>MPRLGDLSALAGRSFAAVLFDNDGTLVDSTPAVIRSWVAWAREYDIDPHLLGQHHGVPASGIIAQIAPHLSPDEAEVALARITAIELADTDGVVALPGAVDAVAALLPRRCAVVTSATHDLGLARLQAAGIPLPDVVVTFDDVEHGKPHPDPFLVAAERLGVAAEECLVVEDAPSGLRAAEAAGCATLALTSTTNVANLDATTDADAIVDSLAAVRFSVTNSTVQIATP</sequence>
<dbReference type="eggNOG" id="COG0637">
    <property type="taxonomic scope" value="Bacteria"/>
</dbReference>
<protein>
    <submittedName>
        <fullName evidence="1">Phosphatase</fullName>
    </submittedName>
</protein>
<evidence type="ECO:0000313" key="1">
    <source>
        <dbReference type="EMBL" id="AIF40296.1"/>
    </source>
</evidence>
<dbReference type="Gene3D" id="3.40.50.1000">
    <property type="entry name" value="HAD superfamily/HAD-like"/>
    <property type="match status" value="1"/>
</dbReference>
<dbReference type="InterPro" id="IPR051806">
    <property type="entry name" value="HAD-like_SPP"/>
</dbReference>
<dbReference type="GO" id="GO:0050308">
    <property type="term" value="F:sugar-phosphatase activity"/>
    <property type="evidence" value="ECO:0007669"/>
    <property type="project" value="TreeGrafter"/>
</dbReference>
<dbReference type="NCBIfam" id="TIGR01509">
    <property type="entry name" value="HAD-SF-IA-v3"/>
    <property type="match status" value="1"/>
</dbReference>
<dbReference type="Pfam" id="PF00702">
    <property type="entry name" value="Hydrolase"/>
    <property type="match status" value="1"/>
</dbReference>
<dbReference type="KEGG" id="dni:HX89_04270"/>
<accession>A0A075JDC5</accession>
<dbReference type="InterPro" id="IPR023214">
    <property type="entry name" value="HAD_sf"/>
</dbReference>
<organism evidence="1 2">
    <name type="scientific">Dermacoccus nishinomiyaensis</name>
    <dbReference type="NCBI Taxonomy" id="1274"/>
    <lineage>
        <taxon>Bacteria</taxon>
        <taxon>Bacillati</taxon>
        <taxon>Actinomycetota</taxon>
        <taxon>Actinomycetes</taxon>
        <taxon>Micrococcales</taxon>
        <taxon>Dermacoccaceae</taxon>
        <taxon>Dermacoccus</taxon>
    </lineage>
</organism>
<dbReference type="EMBL" id="CP008889">
    <property type="protein sequence ID" value="AIF40296.1"/>
    <property type="molecule type" value="Genomic_DNA"/>
</dbReference>
<dbReference type="AlphaFoldDB" id="A0A075JDC5"/>